<evidence type="ECO:0000313" key="2">
    <source>
        <dbReference type="EMBL" id="KAL3679401.1"/>
    </source>
</evidence>
<dbReference type="PANTHER" id="PTHR36057:SF1">
    <property type="entry name" value="LIPOPROTEIN LIPID ATTACHMENT SITE-LIKE PROTEIN, PUTATIVE (DUF1223)-RELATED"/>
    <property type="match status" value="1"/>
</dbReference>
<reference evidence="2 3" key="1">
    <citation type="submission" date="2024-09" db="EMBL/GenBank/DDBJ databases">
        <title>Chromosome-scale assembly of Riccia sorocarpa.</title>
        <authorList>
            <person name="Paukszto L."/>
        </authorList>
    </citation>
    <scope>NUCLEOTIDE SEQUENCE [LARGE SCALE GENOMIC DNA]</scope>
    <source>
        <strain evidence="2">LP-2024</strain>
        <tissue evidence="2">Aerial parts of the thallus</tissue>
    </source>
</reference>
<dbReference type="InterPro" id="IPR010634">
    <property type="entry name" value="DUF1223"/>
</dbReference>
<evidence type="ECO:0008006" key="4">
    <source>
        <dbReference type="Google" id="ProtNLM"/>
    </source>
</evidence>
<organism evidence="2 3">
    <name type="scientific">Riccia sorocarpa</name>
    <dbReference type="NCBI Taxonomy" id="122646"/>
    <lineage>
        <taxon>Eukaryota</taxon>
        <taxon>Viridiplantae</taxon>
        <taxon>Streptophyta</taxon>
        <taxon>Embryophyta</taxon>
        <taxon>Marchantiophyta</taxon>
        <taxon>Marchantiopsida</taxon>
        <taxon>Marchantiidae</taxon>
        <taxon>Marchantiales</taxon>
        <taxon>Ricciaceae</taxon>
        <taxon>Riccia</taxon>
    </lineage>
</organism>
<dbReference type="InterPro" id="IPR036249">
    <property type="entry name" value="Thioredoxin-like_sf"/>
</dbReference>
<dbReference type="SUPFAM" id="SSF52833">
    <property type="entry name" value="Thioredoxin-like"/>
    <property type="match status" value="1"/>
</dbReference>
<dbReference type="EMBL" id="JBJQOH010000007">
    <property type="protein sequence ID" value="KAL3679401.1"/>
    <property type="molecule type" value="Genomic_DNA"/>
</dbReference>
<keyword evidence="3" id="KW-1185">Reference proteome</keyword>
<evidence type="ECO:0000313" key="3">
    <source>
        <dbReference type="Proteomes" id="UP001633002"/>
    </source>
</evidence>
<proteinExistence type="predicted"/>
<dbReference type="Pfam" id="PF06764">
    <property type="entry name" value="DUF1223"/>
    <property type="match status" value="1"/>
</dbReference>
<dbReference type="Proteomes" id="UP001633002">
    <property type="component" value="Unassembled WGS sequence"/>
</dbReference>
<feature type="region of interest" description="Disordered" evidence="1">
    <location>
        <begin position="39"/>
        <end position="76"/>
    </location>
</feature>
<feature type="compositionally biased region" description="Basic and acidic residues" evidence="1">
    <location>
        <begin position="48"/>
        <end position="60"/>
    </location>
</feature>
<sequence>MSYLLWCCRRRRRETGEDDDAAATVGKKDACGNSAATLDVTSENGETEDSRHICEGDSRRKSGVRPGPKPTKGANQGGVLVELFTSQGCSSCPPADWLISRLGRGEGEDVNMENPKQMVVLAYHVNYWDYLGWKDPFSSDAWTLKQRAYGNALGQDRIFTPEIVIQGRIHSVASNGQAIVSLIQAAPQFPPPNVETKITRPSPLFLQIALRISLKYKVEHYTIDVMLALHESRLVTECNKGENRGKALKNDFVVRGVHKVCSLQDLPARKMTRGEVTFSLWEGFSTSNCGLALILQNPDSMEVYAAQHLELPADL</sequence>
<protein>
    <recommendedName>
        <fullName evidence="4">DUF1223 domain-containing protein</fullName>
    </recommendedName>
</protein>
<accession>A0ABD3GL48</accession>
<name>A0ABD3GL48_9MARC</name>
<comment type="caution">
    <text evidence="2">The sequence shown here is derived from an EMBL/GenBank/DDBJ whole genome shotgun (WGS) entry which is preliminary data.</text>
</comment>
<dbReference type="AlphaFoldDB" id="A0ABD3GL48"/>
<evidence type="ECO:0000256" key="1">
    <source>
        <dbReference type="SAM" id="MobiDB-lite"/>
    </source>
</evidence>
<gene>
    <name evidence="2" type="ORF">R1sor_022357</name>
</gene>
<dbReference type="PANTHER" id="PTHR36057">
    <property type="match status" value="1"/>
</dbReference>